<evidence type="ECO:0000313" key="8">
    <source>
        <dbReference type="Proteomes" id="UP001162162"/>
    </source>
</evidence>
<proteinExistence type="predicted"/>
<reference evidence="7" key="1">
    <citation type="journal article" date="2023" name="Insect Mol. Biol.">
        <title>Genome sequencing provides insights into the evolution of gene families encoding plant cell wall-degrading enzymes in longhorned beetles.</title>
        <authorList>
            <person name="Shin N.R."/>
            <person name="Okamura Y."/>
            <person name="Kirsch R."/>
            <person name="Pauchet Y."/>
        </authorList>
    </citation>
    <scope>NUCLEOTIDE SEQUENCE</scope>
    <source>
        <strain evidence="7">AMC_N1</strain>
    </source>
</reference>
<evidence type="ECO:0000256" key="5">
    <source>
        <dbReference type="ARBA" id="ARBA00023242"/>
    </source>
</evidence>
<dbReference type="Proteomes" id="UP001162162">
    <property type="component" value="Unassembled WGS sequence"/>
</dbReference>
<keyword evidence="8" id="KW-1185">Reference proteome</keyword>
<organism evidence="7 8">
    <name type="scientific">Aromia moschata</name>
    <dbReference type="NCBI Taxonomy" id="1265417"/>
    <lineage>
        <taxon>Eukaryota</taxon>
        <taxon>Metazoa</taxon>
        <taxon>Ecdysozoa</taxon>
        <taxon>Arthropoda</taxon>
        <taxon>Hexapoda</taxon>
        <taxon>Insecta</taxon>
        <taxon>Pterygota</taxon>
        <taxon>Neoptera</taxon>
        <taxon>Endopterygota</taxon>
        <taxon>Coleoptera</taxon>
        <taxon>Polyphaga</taxon>
        <taxon>Cucujiformia</taxon>
        <taxon>Chrysomeloidea</taxon>
        <taxon>Cerambycidae</taxon>
        <taxon>Cerambycinae</taxon>
        <taxon>Callichromatini</taxon>
        <taxon>Aromia</taxon>
    </lineage>
</organism>
<dbReference type="GO" id="GO:0003700">
    <property type="term" value="F:DNA-binding transcription factor activity"/>
    <property type="evidence" value="ECO:0007669"/>
    <property type="project" value="InterPro"/>
</dbReference>
<evidence type="ECO:0000256" key="6">
    <source>
        <dbReference type="SAM" id="MobiDB-lite"/>
    </source>
</evidence>
<evidence type="ECO:0000256" key="3">
    <source>
        <dbReference type="ARBA" id="ARBA00023125"/>
    </source>
</evidence>
<dbReference type="GO" id="GO:0005634">
    <property type="term" value="C:nucleus"/>
    <property type="evidence" value="ECO:0007669"/>
    <property type="project" value="UniProtKB-SubCell"/>
</dbReference>
<feature type="compositionally biased region" description="Polar residues" evidence="6">
    <location>
        <begin position="130"/>
        <end position="143"/>
    </location>
</feature>
<feature type="region of interest" description="Disordered" evidence="6">
    <location>
        <begin position="130"/>
        <end position="162"/>
    </location>
</feature>
<comment type="subcellular location">
    <subcellularLocation>
        <location evidence="1">Nucleus</location>
    </subcellularLocation>
</comment>
<keyword evidence="4" id="KW-0371">Homeobox</keyword>
<dbReference type="PROSITE" id="PS00032">
    <property type="entry name" value="ANTENNAPEDIA"/>
    <property type="match status" value="1"/>
</dbReference>
<comment type="caution">
    <text evidence="7">The sequence shown here is derived from an EMBL/GenBank/DDBJ whole genome shotgun (WGS) entry which is preliminary data.</text>
</comment>
<dbReference type="InterPro" id="IPR001827">
    <property type="entry name" value="Homeobox_Antennapedia_CS"/>
</dbReference>
<keyword evidence="3" id="KW-0238">DNA-binding</keyword>
<protein>
    <submittedName>
        <fullName evidence="7">Uncharacterized protein</fullName>
    </submittedName>
</protein>
<sequence>MSASTEYNCDYWNMNNQYSYNAYTSRSNQFFNEPPKADDYALSHSSLMKENPPGMYQGHLSSSLMNDAQPYSVKEEPTYNTCRFNINQTYSDLDIRTDNSISPPPMNHNFTHNLNQFDSCRQAYKSLVATMSPNDSSPSSTLNDSDDSPSKVKSDDSPALRALLSKPGGKKIAYDYSNLHKIPTHDAYQKACFDNSGYNNASKFQKDGEYNCDDQDLAQFNKDKRMTEEQSGEDNLAAMQSNFYPWMKSSYACSHPLLNICLFGVFPPLCILSTQNPILTGSPLNIIPPSCFGAPKTLLSFSGPPLHYSLRLLDIIIIPSDVPCPAPFIGGIRSMRDQRLLFSLSDGFISDSFLRD</sequence>
<feature type="compositionally biased region" description="Basic and acidic residues" evidence="6">
    <location>
        <begin position="148"/>
        <end position="158"/>
    </location>
</feature>
<keyword evidence="2" id="KW-0217">Developmental protein</keyword>
<dbReference type="AlphaFoldDB" id="A0AAV8YXR5"/>
<evidence type="ECO:0000313" key="7">
    <source>
        <dbReference type="EMBL" id="KAJ8956433.1"/>
    </source>
</evidence>
<dbReference type="EMBL" id="JAPWTK010000030">
    <property type="protein sequence ID" value="KAJ8956433.1"/>
    <property type="molecule type" value="Genomic_DNA"/>
</dbReference>
<evidence type="ECO:0000256" key="4">
    <source>
        <dbReference type="ARBA" id="ARBA00023155"/>
    </source>
</evidence>
<name>A0AAV8YXR5_9CUCU</name>
<accession>A0AAV8YXR5</accession>
<evidence type="ECO:0000256" key="2">
    <source>
        <dbReference type="ARBA" id="ARBA00022473"/>
    </source>
</evidence>
<gene>
    <name evidence="7" type="ORF">NQ318_010746</name>
</gene>
<dbReference type="GO" id="GO:0003677">
    <property type="term" value="F:DNA binding"/>
    <property type="evidence" value="ECO:0007669"/>
    <property type="project" value="UniProtKB-KW"/>
</dbReference>
<keyword evidence="5" id="KW-0539">Nucleus</keyword>
<evidence type="ECO:0000256" key="1">
    <source>
        <dbReference type="ARBA" id="ARBA00004123"/>
    </source>
</evidence>